<evidence type="ECO:0000313" key="4">
    <source>
        <dbReference type="Proteomes" id="UP000450917"/>
    </source>
</evidence>
<gene>
    <name evidence="3" type="ORF">GNP93_00540</name>
</gene>
<evidence type="ECO:0000313" key="3">
    <source>
        <dbReference type="EMBL" id="MUG69153.1"/>
    </source>
</evidence>
<keyword evidence="4" id="KW-1185">Reference proteome</keyword>
<organism evidence="3 4">
    <name type="scientific">Paenibacillus validus</name>
    <dbReference type="NCBI Taxonomy" id="44253"/>
    <lineage>
        <taxon>Bacteria</taxon>
        <taxon>Bacillati</taxon>
        <taxon>Bacillota</taxon>
        <taxon>Bacilli</taxon>
        <taxon>Bacillales</taxon>
        <taxon>Paenibacillaceae</taxon>
        <taxon>Paenibacillus</taxon>
    </lineage>
</organism>
<dbReference type="AlphaFoldDB" id="A0A7X2Z6G3"/>
<dbReference type="InterPro" id="IPR038117">
    <property type="entry name" value="BofC_C_sf"/>
</dbReference>
<keyword evidence="1" id="KW-0812">Transmembrane</keyword>
<dbReference type="Proteomes" id="UP000450917">
    <property type="component" value="Unassembled WGS sequence"/>
</dbReference>
<feature type="domain" description="Bypass of forespore C C-terminal" evidence="2">
    <location>
        <begin position="143"/>
        <end position="221"/>
    </location>
</feature>
<proteinExistence type="predicted"/>
<dbReference type="EMBL" id="WNZX01000001">
    <property type="protein sequence ID" value="MUG69153.1"/>
    <property type="molecule type" value="Genomic_DNA"/>
</dbReference>
<dbReference type="RefSeq" id="WP_155613766.1">
    <property type="nucleotide sequence ID" value="NZ_JBDLZV010000001.1"/>
</dbReference>
<dbReference type="Pfam" id="PF08955">
    <property type="entry name" value="BofC_C"/>
    <property type="match status" value="1"/>
</dbReference>
<sequence length="238" mass="27388">MQVKEWWNQLKKQLKRKLRLKRGWLHLAVVLLAMGVFASWLWFSRSAVQAPLSWDLGEWQQDRAVFSRQVTAFKQPEEEVRKIISGMEGKREAFSKKAYVCGEELERIGLLDSNGIMNYYRNHPSITVSLGETNTVYFTESIDDLSPACKEKAYFGLDAKGNLSLFEGVPNSGTENVMRTFFQLNIEHLESSLPRETVRQLYQGIRIHDLEDYNSVLSTLSDYAVEETENAMQRAPSP</sequence>
<evidence type="ECO:0000259" key="2">
    <source>
        <dbReference type="Pfam" id="PF08955"/>
    </source>
</evidence>
<reference evidence="3 4" key="1">
    <citation type="submission" date="2019-11" db="EMBL/GenBank/DDBJ databases">
        <title>Draft genome sequences of five Paenibacillus species of dairy origin.</title>
        <authorList>
            <person name="Olajide A.M."/>
            <person name="Chen S."/>
            <person name="Lapointe G."/>
        </authorList>
    </citation>
    <scope>NUCLEOTIDE SEQUENCE [LARGE SCALE GENOMIC DNA]</scope>
    <source>
        <strain evidence="3 4">2CS3</strain>
    </source>
</reference>
<feature type="transmembrane region" description="Helical" evidence="1">
    <location>
        <begin position="24"/>
        <end position="43"/>
    </location>
</feature>
<keyword evidence="1" id="KW-0472">Membrane</keyword>
<keyword evidence="1" id="KW-1133">Transmembrane helix</keyword>
<dbReference type="Gene3D" id="3.30.70.1740">
    <property type="entry name" value="Bypass-of-forespore C, C-terminal domain"/>
    <property type="match status" value="1"/>
</dbReference>
<accession>A0A7X2Z6G3</accession>
<name>A0A7X2Z6G3_9BACL</name>
<comment type="caution">
    <text evidence="3">The sequence shown here is derived from an EMBL/GenBank/DDBJ whole genome shotgun (WGS) entry which is preliminary data.</text>
</comment>
<dbReference type="InterPro" id="IPR015050">
    <property type="entry name" value="BofC_C"/>
</dbReference>
<evidence type="ECO:0000256" key="1">
    <source>
        <dbReference type="SAM" id="Phobius"/>
    </source>
</evidence>
<protein>
    <submittedName>
        <fullName evidence="3">Bypass-of-forespore protein C</fullName>
    </submittedName>
</protein>